<evidence type="ECO:0000256" key="1">
    <source>
        <dbReference type="SAM" id="MobiDB-lite"/>
    </source>
</evidence>
<dbReference type="Pfam" id="PF13519">
    <property type="entry name" value="VWA_2"/>
    <property type="match status" value="1"/>
</dbReference>
<name>A0A2R6Y523_9BACL</name>
<feature type="compositionally biased region" description="Basic and acidic residues" evidence="1">
    <location>
        <begin position="44"/>
        <end position="56"/>
    </location>
</feature>
<dbReference type="SMART" id="SM00327">
    <property type="entry name" value="VWA"/>
    <property type="match status" value="1"/>
</dbReference>
<feature type="domain" description="VWFA" evidence="2">
    <location>
        <begin position="248"/>
        <end position="433"/>
    </location>
</feature>
<evidence type="ECO:0000313" key="3">
    <source>
        <dbReference type="EMBL" id="PTQ57787.1"/>
    </source>
</evidence>
<comment type="caution">
    <text evidence="3">The sequence shown here is derived from an EMBL/GenBank/DDBJ whole genome shotgun (WGS) entry which is preliminary data.</text>
</comment>
<dbReference type="InterPro" id="IPR002035">
    <property type="entry name" value="VWF_A"/>
</dbReference>
<feature type="region of interest" description="Disordered" evidence="1">
    <location>
        <begin position="31"/>
        <end position="84"/>
    </location>
</feature>
<dbReference type="Gene3D" id="3.40.50.410">
    <property type="entry name" value="von Willebrand factor, type A domain"/>
    <property type="match status" value="1"/>
</dbReference>
<proteinExistence type="predicted"/>
<evidence type="ECO:0000313" key="4">
    <source>
        <dbReference type="Proteomes" id="UP000244338"/>
    </source>
</evidence>
<gene>
    <name evidence="3" type="ORF">BSOLF_0649</name>
</gene>
<accession>A0A2R6Y523</accession>
<dbReference type="PROSITE" id="PS50234">
    <property type="entry name" value="VWFA"/>
    <property type="match status" value="1"/>
</dbReference>
<reference evidence="4" key="1">
    <citation type="journal article" date="2018" name="Sci. Rep.">
        <title>Lignite coal burning seam in the remote Altai Mountains harbors a hydrogen-driven thermophilic microbial community.</title>
        <authorList>
            <person name="Kadnikov V.V."/>
            <person name="Mardanov A.V."/>
            <person name="Ivasenko D.A."/>
            <person name="Antsiferov D.V."/>
            <person name="Beletsky A.V."/>
            <person name="Karnachuk O.V."/>
            <person name="Ravin N.V."/>
        </authorList>
    </citation>
    <scope>NUCLEOTIDE SEQUENCE [LARGE SCALE GENOMIC DNA]</scope>
</reference>
<dbReference type="PROSITE" id="PS51257">
    <property type="entry name" value="PROKAR_LIPOPROTEIN"/>
    <property type="match status" value="1"/>
</dbReference>
<dbReference type="SUPFAM" id="SSF53300">
    <property type="entry name" value="vWA-like"/>
    <property type="match status" value="1"/>
</dbReference>
<organism evidence="3 4">
    <name type="scientific">Candidatus Carbonibacillus altaicus</name>
    <dbReference type="NCBI Taxonomy" id="2163959"/>
    <lineage>
        <taxon>Bacteria</taxon>
        <taxon>Bacillati</taxon>
        <taxon>Bacillota</taxon>
        <taxon>Bacilli</taxon>
        <taxon>Bacillales</taxon>
        <taxon>Candidatus Carbonibacillus</taxon>
    </lineage>
</organism>
<dbReference type="EMBL" id="PEBX01000002">
    <property type="protein sequence ID" value="PTQ57787.1"/>
    <property type="molecule type" value="Genomic_DNA"/>
</dbReference>
<dbReference type="Proteomes" id="UP000244338">
    <property type="component" value="Unassembled WGS sequence"/>
</dbReference>
<feature type="compositionally biased region" description="Basic and acidic residues" evidence="1">
    <location>
        <begin position="66"/>
        <end position="77"/>
    </location>
</feature>
<evidence type="ECO:0000259" key="2">
    <source>
        <dbReference type="PROSITE" id="PS50234"/>
    </source>
</evidence>
<dbReference type="AlphaFoldDB" id="A0A2R6Y523"/>
<protein>
    <submittedName>
        <fullName evidence="3">D-amino acid dehydrogenase large subunit</fullName>
    </submittedName>
</protein>
<dbReference type="InterPro" id="IPR036465">
    <property type="entry name" value="vWFA_dom_sf"/>
</dbReference>
<sequence>MRKKRPLSIALVGVILAVLFSGCSMLKLQEPKAPPSVLQGTASNEKKGAKDNRTGEEAAGNETVEGDQREAAGKETGGEGTLGNDLEARYPWLNELHPVDREEIERILRDPLFYPVEPKLPEANLPEFLWVIPPGPFDGRVPDEEELQSFLARFPIMKPYDSKPLCFDCMGALDYKSKLDDYGTLYSESALNRAAETLKRLGASAIVAEAWQTFPRPETLYVDFVKPAMPALQDDPEYGKIPYRAQVNIEVILDASGSMKETIGGKTKLALAKEAVETLVRSLPKEANVALRAFGHRPQPTKEASCRFSELLYPFGSYAADRFAAALGEIEASGWTPLAYSIERAGEDFRPYQGEGYTNIVVIVSDGAETCGGDPLNAAEALKGSAIQPYFHIIGFDVDAEGKKQLSALAERVGGIYRDARNLAEIQAEFDRLTRWSEGWEAWRKEAMRDLGKQRMKMIERLNEMEKEWHSASDRLDSIYDKILYALRREEEKISSSIEYYLRETELYPPSGIMDYWRMYYRPLLQRQIDQNFMTLEEEIERLTREQATKQGP</sequence>